<sequence length="409" mass="45198">MPPASAGVVGDGWEFSIDGNARTVVESYHNLYFDITGEGDDSWVHQRVQALMELEYGNTFKIGSELTWGDMWGRQSKLGPPDQDGGDFLQLFAQGRFVTGEGDSLLIKAGRQTLRYGSARLLSTREGANQRLAHDAFLLSWERPEQFRIDAFVAAPVTTTPGLFDNRSHPDQTFFWSIYAVLPSPWQQESHYDLYYIGLSDKESVFVPGGRELRHTVGVRWWDDTCPWICNTETTLQFGHAGERDILAGALSLGVGRVLDAPMKPTLMLRADAISGGDDKGALNTLHPLFQANNYFNQGGFISPSNLYNLNPQIMLQPRADVGVTLGVNFQWRFSDDDAIYAPPLRPIGKPSPGVDKYLGTAFNAAVTWDACESTQLALSFTHHEAGPSLIAAGGKNVDYLQTALNLRF</sequence>
<dbReference type="Proteomes" id="UP001371305">
    <property type="component" value="Unassembled WGS sequence"/>
</dbReference>
<gene>
    <name evidence="2" type="ORF">WKV53_27165</name>
</gene>
<dbReference type="EMBL" id="JBBUKT010000017">
    <property type="protein sequence ID" value="MEK7954228.1"/>
    <property type="molecule type" value="Genomic_DNA"/>
</dbReference>
<dbReference type="Pfam" id="PF13372">
    <property type="entry name" value="Alginate_exp"/>
    <property type="match status" value="1"/>
</dbReference>
<evidence type="ECO:0000259" key="1">
    <source>
        <dbReference type="Pfam" id="PF13372"/>
    </source>
</evidence>
<dbReference type="RefSeq" id="WP_341407996.1">
    <property type="nucleotide sequence ID" value="NZ_JBBUKT010000017.1"/>
</dbReference>
<dbReference type="InterPro" id="IPR025388">
    <property type="entry name" value="Alginate_export_dom"/>
</dbReference>
<accession>A0ABU9B363</accession>
<feature type="domain" description="Alginate export" evidence="1">
    <location>
        <begin position="16"/>
        <end position="401"/>
    </location>
</feature>
<evidence type="ECO:0000313" key="2">
    <source>
        <dbReference type="EMBL" id="MEK7954228.1"/>
    </source>
</evidence>
<proteinExistence type="predicted"/>
<keyword evidence="3" id="KW-1185">Reference proteome</keyword>
<reference evidence="2 3" key="1">
    <citation type="submission" date="2024-04" db="EMBL/GenBank/DDBJ databases">
        <title>Luteolibacter sp. isolated from soil.</title>
        <authorList>
            <person name="An J."/>
        </authorList>
    </citation>
    <scope>NUCLEOTIDE SEQUENCE [LARGE SCALE GENOMIC DNA]</scope>
    <source>
        <strain evidence="2 3">Y139</strain>
    </source>
</reference>
<comment type="caution">
    <text evidence="2">The sequence shown here is derived from an EMBL/GenBank/DDBJ whole genome shotgun (WGS) entry which is preliminary data.</text>
</comment>
<organism evidence="2 3">
    <name type="scientific">Luteolibacter soli</name>
    <dbReference type="NCBI Taxonomy" id="3135280"/>
    <lineage>
        <taxon>Bacteria</taxon>
        <taxon>Pseudomonadati</taxon>
        <taxon>Verrucomicrobiota</taxon>
        <taxon>Verrucomicrobiia</taxon>
        <taxon>Verrucomicrobiales</taxon>
        <taxon>Verrucomicrobiaceae</taxon>
        <taxon>Luteolibacter</taxon>
    </lineage>
</organism>
<name>A0ABU9B363_9BACT</name>
<evidence type="ECO:0000313" key="3">
    <source>
        <dbReference type="Proteomes" id="UP001371305"/>
    </source>
</evidence>
<protein>
    <submittedName>
        <fullName evidence="2">Alginate export family protein</fullName>
    </submittedName>
</protein>